<feature type="compositionally biased region" description="Low complexity" evidence="1">
    <location>
        <begin position="43"/>
        <end position="59"/>
    </location>
</feature>
<dbReference type="EMBL" id="MU155320">
    <property type="protein sequence ID" value="KAF9475740.1"/>
    <property type="molecule type" value="Genomic_DNA"/>
</dbReference>
<sequence>MSERRRGPSISSATSKREILRSNSRLPASSSSSSSSKTNALRPLTSTPASTSTPPITSSVREHDFNNPEKIYAHFWSLGMPPAITLGDFTRILDGRPSTESPQTQKESSVKARAKATGVKGSRMDGQGETESGNGAGSVERNTLREALEFLSVHFVGRQEAGRVRAGIDRARKEHVQQKASRPQSRIKAPSTLRMSTPDVLENPRAEAGAEREAAHRILESARREYGVEGARVGALDKQHRALMVQLRDKRRLELLLRVLEKRESARITRLGVGDVHGKRGLGALVRELRKESSAAIRAFQAVVREEMMAMESSTKPLKNPTTTPSNSRTKTAFRYKYTADALANLHARHRKELETPGGNSIQSEGTVPMAAPEQRVKSRRTADIEKITARLDSVLKRLGMKDGAGVEKMRRTLVSVARRRAASRQYATDREPVDIDDARLEAMHNRNEDKRRGVQARIERAVALGWVCEVYVDSMTTFRAHTAPALADALFEETRRVSGYVDGMRVGIVEGLKSGVVGVGGTGPKPVLGGWAREVRDVLGTTSGEVGVVANEVREAFERVSEAERRMARVVGEGCEEGKGKVSDEVEGGISIANVTSENAAKKLLDRKVTKAEYGFEVVREVREVLLDGIRKL</sequence>
<evidence type="ECO:0000256" key="1">
    <source>
        <dbReference type="SAM" id="MobiDB-lite"/>
    </source>
</evidence>
<accession>A0A9P5YW26</accession>
<evidence type="ECO:0000313" key="3">
    <source>
        <dbReference type="Proteomes" id="UP000807469"/>
    </source>
</evidence>
<feature type="region of interest" description="Disordered" evidence="1">
    <location>
        <begin position="354"/>
        <end position="381"/>
    </location>
</feature>
<feature type="compositionally biased region" description="Polar residues" evidence="1">
    <location>
        <begin position="98"/>
        <end position="107"/>
    </location>
</feature>
<gene>
    <name evidence="2" type="ORF">BDN70DRAFT_883292</name>
</gene>
<dbReference type="Proteomes" id="UP000807469">
    <property type="component" value="Unassembled WGS sequence"/>
</dbReference>
<keyword evidence="3" id="KW-1185">Reference proteome</keyword>
<dbReference type="AlphaFoldDB" id="A0A9P5YW26"/>
<protein>
    <submittedName>
        <fullName evidence="2">Uncharacterized protein</fullName>
    </submittedName>
</protein>
<reference evidence="2" key="1">
    <citation type="submission" date="2020-11" db="EMBL/GenBank/DDBJ databases">
        <authorList>
            <consortium name="DOE Joint Genome Institute"/>
            <person name="Ahrendt S."/>
            <person name="Riley R."/>
            <person name="Andreopoulos W."/>
            <person name="Labutti K."/>
            <person name="Pangilinan J."/>
            <person name="Ruiz-Duenas F.J."/>
            <person name="Barrasa J.M."/>
            <person name="Sanchez-Garcia M."/>
            <person name="Camarero S."/>
            <person name="Miyauchi S."/>
            <person name="Serrano A."/>
            <person name="Linde D."/>
            <person name="Babiker R."/>
            <person name="Drula E."/>
            <person name="Ayuso-Fernandez I."/>
            <person name="Pacheco R."/>
            <person name="Padilla G."/>
            <person name="Ferreira P."/>
            <person name="Barriuso J."/>
            <person name="Kellner H."/>
            <person name="Castanera R."/>
            <person name="Alfaro M."/>
            <person name="Ramirez L."/>
            <person name="Pisabarro A.G."/>
            <person name="Kuo A."/>
            <person name="Tritt A."/>
            <person name="Lipzen A."/>
            <person name="He G."/>
            <person name="Yan M."/>
            <person name="Ng V."/>
            <person name="Cullen D."/>
            <person name="Martin F."/>
            <person name="Rosso M.-N."/>
            <person name="Henrissat B."/>
            <person name="Hibbett D."/>
            <person name="Martinez A.T."/>
            <person name="Grigoriev I.V."/>
        </authorList>
    </citation>
    <scope>NUCLEOTIDE SEQUENCE</scope>
    <source>
        <strain evidence="2">CIRM-BRFM 674</strain>
    </source>
</reference>
<feature type="region of interest" description="Disordered" evidence="1">
    <location>
        <begin position="1"/>
        <end position="63"/>
    </location>
</feature>
<dbReference type="OrthoDB" id="3256901at2759"/>
<organism evidence="2 3">
    <name type="scientific">Pholiota conissans</name>
    <dbReference type="NCBI Taxonomy" id="109636"/>
    <lineage>
        <taxon>Eukaryota</taxon>
        <taxon>Fungi</taxon>
        <taxon>Dikarya</taxon>
        <taxon>Basidiomycota</taxon>
        <taxon>Agaricomycotina</taxon>
        <taxon>Agaricomycetes</taxon>
        <taxon>Agaricomycetidae</taxon>
        <taxon>Agaricales</taxon>
        <taxon>Agaricineae</taxon>
        <taxon>Strophariaceae</taxon>
        <taxon>Pholiota</taxon>
    </lineage>
</organism>
<comment type="caution">
    <text evidence="2">The sequence shown here is derived from an EMBL/GenBank/DDBJ whole genome shotgun (WGS) entry which is preliminary data.</text>
</comment>
<name>A0A9P5YW26_9AGAR</name>
<feature type="region of interest" description="Disordered" evidence="1">
    <location>
        <begin position="94"/>
        <end position="139"/>
    </location>
</feature>
<proteinExistence type="predicted"/>
<evidence type="ECO:0000313" key="2">
    <source>
        <dbReference type="EMBL" id="KAF9475740.1"/>
    </source>
</evidence>